<dbReference type="Proteomes" id="UP001218638">
    <property type="component" value="Chromosome"/>
</dbReference>
<evidence type="ECO:0000313" key="4">
    <source>
        <dbReference type="Proteomes" id="UP001218638"/>
    </source>
</evidence>
<organism evidence="3 4">
    <name type="scientific">Synoicihabitans lomoniglobus</name>
    <dbReference type="NCBI Taxonomy" id="2909285"/>
    <lineage>
        <taxon>Bacteria</taxon>
        <taxon>Pseudomonadati</taxon>
        <taxon>Verrucomicrobiota</taxon>
        <taxon>Opitutia</taxon>
        <taxon>Opitutales</taxon>
        <taxon>Opitutaceae</taxon>
        <taxon>Synoicihabitans</taxon>
    </lineage>
</organism>
<dbReference type="GO" id="GO:0005975">
    <property type="term" value="P:carbohydrate metabolic process"/>
    <property type="evidence" value="ECO:0007669"/>
    <property type="project" value="InterPro"/>
</dbReference>
<gene>
    <name evidence="3" type="ORF">PXH66_19735</name>
</gene>
<dbReference type="PANTHER" id="PTHR45985:SF3">
    <property type="entry name" value="CHITIN DEACETYLASE-LIKE 4"/>
    <property type="match status" value="1"/>
</dbReference>
<feature type="domain" description="NodB homology" evidence="2">
    <location>
        <begin position="76"/>
        <end position="179"/>
    </location>
</feature>
<evidence type="ECO:0000313" key="3">
    <source>
        <dbReference type="EMBL" id="WED64579.1"/>
    </source>
</evidence>
<dbReference type="KEGG" id="slom:PXH66_19735"/>
<protein>
    <submittedName>
        <fullName evidence="3">Polysaccharide deacetylase family protein</fullName>
    </submittedName>
</protein>
<dbReference type="AlphaFoldDB" id="A0AAF0CPG2"/>
<dbReference type="Pfam" id="PF01522">
    <property type="entry name" value="Polysacc_deac_1"/>
    <property type="match status" value="1"/>
</dbReference>
<dbReference type="InterPro" id="IPR002509">
    <property type="entry name" value="NODB_dom"/>
</dbReference>
<evidence type="ECO:0000256" key="1">
    <source>
        <dbReference type="SAM" id="SignalP"/>
    </source>
</evidence>
<dbReference type="GO" id="GO:0016810">
    <property type="term" value="F:hydrolase activity, acting on carbon-nitrogen (but not peptide) bonds"/>
    <property type="evidence" value="ECO:0007669"/>
    <property type="project" value="InterPro"/>
</dbReference>
<dbReference type="SUPFAM" id="SSF88713">
    <property type="entry name" value="Glycoside hydrolase/deacetylase"/>
    <property type="match status" value="1"/>
</dbReference>
<feature type="signal peptide" evidence="1">
    <location>
        <begin position="1"/>
        <end position="22"/>
    </location>
</feature>
<dbReference type="PANTHER" id="PTHR45985">
    <property type="match status" value="1"/>
</dbReference>
<sequence>MKPLSLAVVFAASVALISPLHATNRAPAVSPPGGLTVAEVPQFVMLGFDDNPDVAPMRWIVDFMADQRNPVGQGRAATFDGAPARVAFYSNGIYFADTPGLPEIHVRAFAEGHEIGNHTQHHHHGGTFTEAQWREEMELCREVLAGAGIPRAAMIGFRTPFLEYNAATFAALAATGFTYDSTIEEGDPPDQDGTNFLWPYTLDTGSPGNALHVASEYREQIAPQPGVWEIPLHVFMLPADADCARYGVKSGLRQRAHDNILRDAGWEWSMEAGKITGLDWNVLEMAHLDGPDFLAILKYTLDLRLAGNRAPFMVGGHTALYPTDKPDRRAAIEAFVTYALSKPEVRLVTPTQVLAWLRKPVALAH</sequence>
<dbReference type="InterPro" id="IPR052740">
    <property type="entry name" value="CE4"/>
</dbReference>
<dbReference type="Gene3D" id="3.20.20.370">
    <property type="entry name" value="Glycoside hydrolase/deacetylase"/>
    <property type="match status" value="1"/>
</dbReference>
<keyword evidence="1" id="KW-0732">Signal</keyword>
<evidence type="ECO:0000259" key="2">
    <source>
        <dbReference type="Pfam" id="PF01522"/>
    </source>
</evidence>
<proteinExistence type="predicted"/>
<feature type="chain" id="PRO_5042056996" evidence="1">
    <location>
        <begin position="23"/>
        <end position="365"/>
    </location>
</feature>
<dbReference type="InterPro" id="IPR011330">
    <property type="entry name" value="Glyco_hydro/deAcase_b/a-brl"/>
</dbReference>
<dbReference type="RefSeq" id="WP_330930789.1">
    <property type="nucleotide sequence ID" value="NZ_CP119075.1"/>
</dbReference>
<reference evidence="3" key="1">
    <citation type="submission" date="2023-03" db="EMBL/GenBank/DDBJ databases">
        <title>Lomoglobus Profundus gen. nov., sp. nov., a novel member of the phylum Verrucomicrobia, isolated from deep-marine sediment of South China Sea.</title>
        <authorList>
            <person name="Ahmad T."/>
            <person name="Ishaq S.E."/>
            <person name="Wang F."/>
        </authorList>
    </citation>
    <scope>NUCLEOTIDE SEQUENCE</scope>
    <source>
        <strain evidence="3">LMO-M01</strain>
    </source>
</reference>
<dbReference type="EMBL" id="CP119075">
    <property type="protein sequence ID" value="WED64579.1"/>
    <property type="molecule type" value="Genomic_DNA"/>
</dbReference>
<keyword evidence="4" id="KW-1185">Reference proteome</keyword>
<name>A0AAF0CPG2_9BACT</name>
<accession>A0AAF0CPG2</accession>